<dbReference type="PANTHER" id="PTHR10848">
    <property type="entry name" value="MEIOTIC RECOMBINATION PROTEIN SPO11"/>
    <property type="match status" value="1"/>
</dbReference>
<keyword evidence="7 10" id="KW-0799">Topoisomerase</keyword>
<feature type="active site" description="O-(5'-phospho-DNA)-tyrosine intermediate" evidence="10">
    <location>
        <position position="145"/>
    </location>
</feature>
<comment type="similarity">
    <text evidence="3 10">Belongs to the TOP6A family.</text>
</comment>
<dbReference type="PROSITE" id="PS52041">
    <property type="entry name" value="TOPO_IIB"/>
    <property type="match status" value="1"/>
</dbReference>
<evidence type="ECO:0000256" key="3">
    <source>
        <dbReference type="ARBA" id="ARBA00006559"/>
    </source>
</evidence>
<evidence type="ECO:0000256" key="2">
    <source>
        <dbReference type="ARBA" id="ARBA00001946"/>
    </source>
</evidence>
<dbReference type="InterPro" id="IPR002815">
    <property type="entry name" value="Spo11/TopoVI_A"/>
</dbReference>
<comment type="cofactor">
    <cofactor evidence="2">
        <name>Mg(2+)</name>
        <dbReference type="ChEBI" id="CHEBI:18420"/>
    </cofactor>
</comment>
<organism evidence="13 14">
    <name type="scientific">Ascaris lumbricoides</name>
    <name type="common">Giant roundworm</name>
    <dbReference type="NCBI Taxonomy" id="6252"/>
    <lineage>
        <taxon>Eukaryota</taxon>
        <taxon>Metazoa</taxon>
        <taxon>Ecdysozoa</taxon>
        <taxon>Nematoda</taxon>
        <taxon>Chromadorea</taxon>
        <taxon>Rhabditida</taxon>
        <taxon>Spirurina</taxon>
        <taxon>Ascaridomorpha</taxon>
        <taxon>Ascaridoidea</taxon>
        <taxon>Ascarididae</taxon>
        <taxon>Ascaris</taxon>
    </lineage>
</organism>
<dbReference type="PANTHER" id="PTHR10848:SF0">
    <property type="entry name" value="MEIOTIC RECOMBINATION PROTEIN SPO11"/>
    <property type="match status" value="1"/>
</dbReference>
<evidence type="ECO:0000256" key="9">
    <source>
        <dbReference type="ARBA" id="ARBA00023235"/>
    </source>
</evidence>
<evidence type="ECO:0000259" key="12">
    <source>
        <dbReference type="Pfam" id="PF21180"/>
    </source>
</evidence>
<protein>
    <recommendedName>
        <fullName evidence="4">DNA topoisomerase (ATP-hydrolyzing)</fullName>
        <ecNumber evidence="4">5.6.2.2</ecNumber>
    </recommendedName>
</protein>
<feature type="domain" description="Topoisomerase 6 subunit A/Spo11 TOPRIM" evidence="12">
    <location>
        <begin position="222"/>
        <end position="292"/>
    </location>
</feature>
<accession>A0A0M3I9X4</accession>
<evidence type="ECO:0000259" key="11">
    <source>
        <dbReference type="Pfam" id="PF04406"/>
    </source>
</evidence>
<dbReference type="Pfam" id="PF21180">
    <property type="entry name" value="TOP6A-Spo11_Toprim"/>
    <property type="match status" value="1"/>
</dbReference>
<dbReference type="GO" id="GO:0000228">
    <property type="term" value="C:nuclear chromosome"/>
    <property type="evidence" value="ECO:0007669"/>
    <property type="project" value="TreeGrafter"/>
</dbReference>
<evidence type="ECO:0000256" key="1">
    <source>
        <dbReference type="ARBA" id="ARBA00000185"/>
    </source>
</evidence>
<dbReference type="GO" id="GO:0000706">
    <property type="term" value="P:meiotic DNA double-strand break processing"/>
    <property type="evidence" value="ECO:0007669"/>
    <property type="project" value="TreeGrafter"/>
</dbReference>
<keyword evidence="13" id="KW-1185">Reference proteome</keyword>
<dbReference type="GO" id="GO:0007131">
    <property type="term" value="P:reciprocal meiotic recombination"/>
    <property type="evidence" value="ECO:0007669"/>
    <property type="project" value="TreeGrafter"/>
</dbReference>
<evidence type="ECO:0000256" key="7">
    <source>
        <dbReference type="ARBA" id="ARBA00023029"/>
    </source>
</evidence>
<evidence type="ECO:0000256" key="8">
    <source>
        <dbReference type="ARBA" id="ARBA00023125"/>
    </source>
</evidence>
<dbReference type="GO" id="GO:0042138">
    <property type="term" value="P:meiotic DNA double-strand break formation"/>
    <property type="evidence" value="ECO:0007669"/>
    <property type="project" value="TreeGrafter"/>
</dbReference>
<reference evidence="14" key="1">
    <citation type="submission" date="2017-02" db="UniProtKB">
        <authorList>
            <consortium name="WormBaseParasite"/>
        </authorList>
    </citation>
    <scope>IDENTIFICATION</scope>
</reference>
<dbReference type="Proteomes" id="UP000036681">
    <property type="component" value="Unplaced"/>
</dbReference>
<evidence type="ECO:0000313" key="14">
    <source>
        <dbReference type="WBParaSite" id="ALUE_0001430701-mRNA-1"/>
    </source>
</evidence>
<dbReference type="GO" id="GO:0003918">
    <property type="term" value="F:DNA topoisomerase type II (double strand cut, ATP-hydrolyzing) activity"/>
    <property type="evidence" value="ECO:0007669"/>
    <property type="project" value="UniProtKB-UniRule"/>
</dbReference>
<dbReference type="GO" id="GO:0003677">
    <property type="term" value="F:DNA binding"/>
    <property type="evidence" value="ECO:0007669"/>
    <property type="project" value="UniProtKB-UniRule"/>
</dbReference>
<dbReference type="Pfam" id="PF04406">
    <property type="entry name" value="TP6A_N"/>
    <property type="match status" value="1"/>
</dbReference>
<dbReference type="GO" id="GO:0005524">
    <property type="term" value="F:ATP binding"/>
    <property type="evidence" value="ECO:0007669"/>
    <property type="project" value="InterPro"/>
</dbReference>
<name>A0A0M3I9X4_ASCLU</name>
<keyword evidence="9 10" id="KW-0413">Isomerase</keyword>
<dbReference type="InterPro" id="IPR036078">
    <property type="entry name" value="Spo11/TopoVI_A_sf"/>
</dbReference>
<keyword evidence="6" id="KW-0460">Magnesium</keyword>
<dbReference type="EC" id="5.6.2.2" evidence="4"/>
<dbReference type="InterPro" id="IPR013049">
    <property type="entry name" value="Spo11/TopoVI_A_N"/>
</dbReference>
<evidence type="ECO:0000256" key="4">
    <source>
        <dbReference type="ARBA" id="ARBA00012895"/>
    </source>
</evidence>
<dbReference type="InterPro" id="IPR036388">
    <property type="entry name" value="WH-like_DNA-bd_sf"/>
</dbReference>
<evidence type="ECO:0000313" key="13">
    <source>
        <dbReference type="Proteomes" id="UP000036681"/>
    </source>
</evidence>
<dbReference type="Gene3D" id="1.10.10.10">
    <property type="entry name" value="Winged helix-like DNA-binding domain superfamily/Winged helix DNA-binding domain"/>
    <property type="match status" value="1"/>
</dbReference>
<dbReference type="SUPFAM" id="SSF56726">
    <property type="entry name" value="DNA topoisomerase IV, alpha subunit"/>
    <property type="match status" value="1"/>
</dbReference>
<evidence type="ECO:0000256" key="5">
    <source>
        <dbReference type="ARBA" id="ARBA00022723"/>
    </source>
</evidence>
<dbReference type="InterPro" id="IPR034136">
    <property type="entry name" value="TOPRIM_Topo6A/Spo11"/>
</dbReference>
<sequence>MLASQHLLHPASEEEKRGSKKRKDCCEEIICEIYLQRSYKCHDEVMSADRFLQSAECLPEDATRDDIVERIEACCLVFLHSLLAARSRTHHVVFRLPADECNLSDYEIRLSRRHASRFAFCARALAQIYQLRITTTFATKRDLFYEQKSLYGTQRNLDISITAVCRLLNASRSSQNVLSTGRGIVMGSLIVDVDGRRLDCSSAPVIISDLMHHAHYVSWARFILVVEKDATFQKLIQEGFLSRFSPAILVTGKGYPDISTRKFLKHLTSTYQMPLFGLMDSDPHGIDCFCFFLETGDNQEIKEILSFRR</sequence>
<proteinExistence type="inferred from homology"/>
<evidence type="ECO:0000256" key="10">
    <source>
        <dbReference type="PROSITE-ProRule" id="PRU01385"/>
    </source>
</evidence>
<dbReference type="CDD" id="cd00223">
    <property type="entry name" value="TOPRIM_TopoIIB_SPO"/>
    <property type="match status" value="1"/>
</dbReference>
<dbReference type="Gene3D" id="3.40.1360.10">
    <property type="match status" value="1"/>
</dbReference>
<keyword evidence="8 10" id="KW-0238">DNA-binding</keyword>
<dbReference type="WBParaSite" id="ALUE_0001430701-mRNA-1">
    <property type="protein sequence ID" value="ALUE_0001430701-mRNA-1"/>
    <property type="gene ID" value="ALUE_0001430701"/>
</dbReference>
<comment type="catalytic activity">
    <reaction evidence="1 10">
        <text>ATP-dependent breakage, passage and rejoining of double-stranded DNA.</text>
        <dbReference type="EC" id="5.6.2.2"/>
    </reaction>
</comment>
<dbReference type="PRINTS" id="PR01550">
    <property type="entry name" value="TOP6AFAMILY"/>
</dbReference>
<dbReference type="GO" id="GO:0046872">
    <property type="term" value="F:metal ion binding"/>
    <property type="evidence" value="ECO:0007669"/>
    <property type="project" value="UniProtKB-KW"/>
</dbReference>
<keyword evidence="5" id="KW-0479">Metal-binding</keyword>
<feature type="domain" description="Spo11/DNA topoisomerase VI subunit A N-terminal" evidence="11">
    <location>
        <begin position="117"/>
        <end position="176"/>
    </location>
</feature>
<dbReference type="AlphaFoldDB" id="A0A0M3I9X4"/>
<evidence type="ECO:0000256" key="6">
    <source>
        <dbReference type="ARBA" id="ARBA00022842"/>
    </source>
</evidence>